<proteinExistence type="predicted"/>
<evidence type="ECO:0000313" key="4">
    <source>
        <dbReference type="Proteomes" id="UP000000707"/>
    </source>
</evidence>
<dbReference type="Gene3D" id="3.40.30.10">
    <property type="entry name" value="Glutaredoxin"/>
    <property type="match status" value="1"/>
</dbReference>
<keyword evidence="4" id="KW-1185">Reference proteome</keyword>
<dbReference type="Pfam" id="PF00085">
    <property type="entry name" value="Thioredoxin"/>
    <property type="match status" value="1"/>
</dbReference>
<dbReference type="EMBL" id="GL996521">
    <property type="protein sequence ID" value="EGV64315.1"/>
    <property type="molecule type" value="Genomic_DNA"/>
</dbReference>
<dbReference type="STRING" id="590646.G3B4P0"/>
<dbReference type="Proteomes" id="UP000000707">
    <property type="component" value="Unassembled WGS sequence"/>
</dbReference>
<gene>
    <name evidence="3" type="ORF">CANTEDRAFT_114023</name>
</gene>
<dbReference type="CDD" id="cd02947">
    <property type="entry name" value="TRX_family"/>
    <property type="match status" value="1"/>
</dbReference>
<sequence>MRSAYPTPSSLQSIHKPHLHSLNALPPNCSHGVRTTHSITKVSYQSHQFCRFIFTPHKPFCAMNTLKLGKTAPRGLKNIYMPTRRAFSYTSTLRAVEEVTSVNQFKDLIADDKVAIVDFYATWCGPCKAIEPVMEKLSERVPQASFLRVDVDQQAEIAKEYGITAMPTIKFYKDGEVASTVVGANLKAIIDSIKTYTGVDLMKKEA</sequence>
<dbReference type="eggNOG" id="KOG0907">
    <property type="taxonomic scope" value="Eukaryota"/>
</dbReference>
<dbReference type="InterPro" id="IPR013766">
    <property type="entry name" value="Thioredoxin_domain"/>
</dbReference>
<dbReference type="HOGENOM" id="CLU_1331789_0_0_1"/>
<dbReference type="SUPFAM" id="SSF52833">
    <property type="entry name" value="Thioredoxin-like"/>
    <property type="match status" value="1"/>
</dbReference>
<dbReference type="OrthoDB" id="10263751at2759"/>
<name>G3B4P0_CANTC</name>
<reference evidence="3 4" key="1">
    <citation type="journal article" date="2011" name="Proc. Natl. Acad. Sci. U.S.A.">
        <title>Comparative genomics of xylose-fermenting fungi for enhanced biofuel production.</title>
        <authorList>
            <person name="Wohlbach D.J."/>
            <person name="Kuo A."/>
            <person name="Sato T.K."/>
            <person name="Potts K.M."/>
            <person name="Salamov A.A."/>
            <person name="LaButti K.M."/>
            <person name="Sun H."/>
            <person name="Clum A."/>
            <person name="Pangilinan J.L."/>
            <person name="Lindquist E.A."/>
            <person name="Lucas S."/>
            <person name="Lapidus A."/>
            <person name="Jin M."/>
            <person name="Gunawan C."/>
            <person name="Balan V."/>
            <person name="Dale B.E."/>
            <person name="Jeffries T.W."/>
            <person name="Zinkel R."/>
            <person name="Barry K.W."/>
            <person name="Grigoriev I.V."/>
            <person name="Gasch A.P."/>
        </authorList>
    </citation>
    <scope>NUCLEOTIDE SEQUENCE [LARGE SCALE GENOMIC DNA]</scope>
    <source>
        <strain evidence="4">ATCC 10573 / BCRC 21748 / CBS 615 / JCM 9827 / NBRC 10315 / NRRL Y-1498 / VKM Y-70</strain>
    </source>
</reference>
<protein>
    <submittedName>
        <fullName evidence="3">Thioredoxin-domain-containing protein</fullName>
    </submittedName>
</protein>
<accession>G3B4P0</accession>
<dbReference type="PROSITE" id="PS00194">
    <property type="entry name" value="THIOREDOXIN_1"/>
    <property type="match status" value="1"/>
</dbReference>
<dbReference type="InterPro" id="IPR017937">
    <property type="entry name" value="Thioredoxin_CS"/>
</dbReference>
<evidence type="ECO:0000256" key="1">
    <source>
        <dbReference type="ARBA" id="ARBA00023157"/>
    </source>
</evidence>
<dbReference type="GO" id="GO:0015035">
    <property type="term" value="F:protein-disulfide reductase activity"/>
    <property type="evidence" value="ECO:0007669"/>
    <property type="project" value="InterPro"/>
</dbReference>
<keyword evidence="1" id="KW-1015">Disulfide bond</keyword>
<dbReference type="AlphaFoldDB" id="G3B4P0"/>
<dbReference type="InterPro" id="IPR036249">
    <property type="entry name" value="Thioredoxin-like_sf"/>
</dbReference>
<dbReference type="PRINTS" id="PR00421">
    <property type="entry name" value="THIOREDOXIN"/>
</dbReference>
<evidence type="ECO:0000259" key="2">
    <source>
        <dbReference type="PROSITE" id="PS51352"/>
    </source>
</evidence>
<dbReference type="PROSITE" id="PS51352">
    <property type="entry name" value="THIOREDOXIN_2"/>
    <property type="match status" value="1"/>
</dbReference>
<dbReference type="NCBIfam" id="TIGR01068">
    <property type="entry name" value="thioredoxin"/>
    <property type="match status" value="1"/>
</dbReference>
<evidence type="ECO:0000313" key="3">
    <source>
        <dbReference type="EMBL" id="EGV64315.1"/>
    </source>
</evidence>
<organism evidence="4">
    <name type="scientific">Candida tenuis (strain ATCC 10573 / BCRC 21748 / CBS 615 / JCM 9827 / NBRC 10315 / NRRL Y-1498 / VKM Y-70)</name>
    <name type="common">Yeast</name>
    <name type="synonym">Yamadazyma tenuis</name>
    <dbReference type="NCBI Taxonomy" id="590646"/>
    <lineage>
        <taxon>Eukaryota</taxon>
        <taxon>Fungi</taxon>
        <taxon>Dikarya</taxon>
        <taxon>Ascomycota</taxon>
        <taxon>Saccharomycotina</taxon>
        <taxon>Pichiomycetes</taxon>
        <taxon>Debaryomycetaceae</taxon>
        <taxon>Yamadazyma</taxon>
    </lineage>
</organism>
<feature type="domain" description="Thioredoxin" evidence="2">
    <location>
        <begin position="66"/>
        <end position="206"/>
    </location>
</feature>
<dbReference type="PANTHER" id="PTHR46115">
    <property type="entry name" value="THIOREDOXIN-LIKE PROTEIN 1"/>
    <property type="match status" value="1"/>
</dbReference>
<dbReference type="FunFam" id="3.40.30.10:FF:000245">
    <property type="entry name" value="Thioredoxin"/>
    <property type="match status" value="1"/>
</dbReference>
<dbReference type="InterPro" id="IPR005746">
    <property type="entry name" value="Thioredoxin"/>
</dbReference>